<protein>
    <submittedName>
        <fullName evidence="2">Uncharacterized protein</fullName>
    </submittedName>
</protein>
<sequence>MRPATSANLSRLASTSNGGWLMVRDGRRVVGIGVVVVALLGTAAACGGGDGATGVPTASAGTIAPAPLPRPAPTPTGVAPEAYQQVLTGVDAALTPDLAAVSGAQTPTDLAGALRTAETDLTTQRTTLAGTDPPVPARAAHGQLVAALVALGADLDSLRADADRQVVCTGSSGGRRASAGNGAHLTRLAVAALAAADPAHPYRVGAFLPTGEPDQTRRPDNGSVGPGRRGGYGKVTVEAPPSQDAVVKLTEGGARVRNIFVRAGSSTTVDGLPDGHFDVFYTLGEDWDTDAARFTRRCSFNKFDSGVDFSTRHLSTSIEYTTYQLTLFDVAGGNATSVPVPVADFPGS</sequence>
<dbReference type="HOGENOM" id="CLU_069096_0_0_11"/>
<name>Q0RQF8_FRAAA</name>
<dbReference type="EMBL" id="CT573213">
    <property type="protein sequence ID" value="CAJ60218.1"/>
    <property type="molecule type" value="Genomic_DNA"/>
</dbReference>
<dbReference type="KEGG" id="fal:FRAAL1562"/>
<proteinExistence type="predicted"/>
<reference evidence="2 3" key="1">
    <citation type="journal article" date="2007" name="Genome Res.">
        <title>Genome characteristics of facultatively symbiotic Frankia sp. strains reflect host range and host plant biogeography.</title>
        <authorList>
            <person name="Normand P."/>
            <person name="Lapierre P."/>
            <person name="Tisa L.S."/>
            <person name="Gogarten J.P."/>
            <person name="Alloisio N."/>
            <person name="Bagnarol E."/>
            <person name="Bassi C.A."/>
            <person name="Berry A.M."/>
            <person name="Bickhart D.M."/>
            <person name="Choisne N."/>
            <person name="Couloux A."/>
            <person name="Cournoyer B."/>
            <person name="Cruveiller S."/>
            <person name="Daubin V."/>
            <person name="Demange N."/>
            <person name="Francino M.P."/>
            <person name="Goltsman E."/>
            <person name="Huang Y."/>
            <person name="Kopp O.R."/>
            <person name="Labarre L."/>
            <person name="Lapidus A."/>
            <person name="Lavire C."/>
            <person name="Marechal J."/>
            <person name="Martinez M."/>
            <person name="Mastronunzio J.E."/>
            <person name="Mullin B.C."/>
            <person name="Niemann J."/>
            <person name="Pujic P."/>
            <person name="Rawnsley T."/>
            <person name="Rouy Z."/>
            <person name="Schenowitz C."/>
            <person name="Sellstedt A."/>
            <person name="Tavares F."/>
            <person name="Tomkins J.P."/>
            <person name="Vallenet D."/>
            <person name="Valverde C."/>
            <person name="Wall L.G."/>
            <person name="Wang Y."/>
            <person name="Medigue C."/>
            <person name="Benson D.R."/>
        </authorList>
    </citation>
    <scope>NUCLEOTIDE SEQUENCE [LARGE SCALE GENOMIC DNA]</scope>
    <source>
        <strain evidence="3">DSM 45986 / CECT 9034 / ACN14a</strain>
    </source>
</reference>
<organism evidence="2 3">
    <name type="scientific">Frankia alni (strain DSM 45986 / CECT 9034 / ACN14a)</name>
    <dbReference type="NCBI Taxonomy" id="326424"/>
    <lineage>
        <taxon>Bacteria</taxon>
        <taxon>Bacillati</taxon>
        <taxon>Actinomycetota</taxon>
        <taxon>Actinomycetes</taxon>
        <taxon>Frankiales</taxon>
        <taxon>Frankiaceae</taxon>
        <taxon>Frankia</taxon>
    </lineage>
</organism>
<evidence type="ECO:0000313" key="3">
    <source>
        <dbReference type="Proteomes" id="UP000000657"/>
    </source>
</evidence>
<dbReference type="eggNOG" id="ENOG5032V71">
    <property type="taxonomic scope" value="Bacteria"/>
</dbReference>
<dbReference type="AlphaFoldDB" id="Q0RQF8"/>
<feature type="region of interest" description="Disordered" evidence="1">
    <location>
        <begin position="207"/>
        <end position="236"/>
    </location>
</feature>
<evidence type="ECO:0000256" key="1">
    <source>
        <dbReference type="SAM" id="MobiDB-lite"/>
    </source>
</evidence>
<gene>
    <name evidence="2" type="ordered locus">FRAAL1562</name>
</gene>
<evidence type="ECO:0000313" key="2">
    <source>
        <dbReference type="EMBL" id="CAJ60218.1"/>
    </source>
</evidence>
<dbReference type="Proteomes" id="UP000000657">
    <property type="component" value="Chromosome"/>
</dbReference>
<accession>Q0RQF8</accession>
<feature type="compositionally biased region" description="Gly residues" evidence="1">
    <location>
        <begin position="224"/>
        <end position="233"/>
    </location>
</feature>
<keyword evidence="3" id="KW-1185">Reference proteome</keyword>